<dbReference type="EMBL" id="CP065956">
    <property type="protein sequence ID" value="QSR86856.1"/>
    <property type="molecule type" value="Genomic_DNA"/>
</dbReference>
<accession>A0ABX7PV42</accession>
<evidence type="ECO:0000313" key="1">
    <source>
        <dbReference type="EMBL" id="QSR86856.1"/>
    </source>
</evidence>
<sequence length="198" mass="23128">MDIFKLLASSNWPRTCAEEVLWEILWENTESELEKTLPPIPQNLLSVEACPNPSALESIFFEGKWLNLLVHPQSWPKELFETYYEDLLVLFSCLKSMGIPESDLQPVALCQFVRNCKKKRRVLENRKCSFYCLGICVLGTFQDKTMEKESLSPASIAYYLGLTKRQVMDRLKKANHYLRRELQKKHAFSELIREKDGF</sequence>
<name>A0ABX7PV42_9BACT</name>
<organism evidence="1 2">
    <name type="scientific">Candidatus Methylacidiphilum infernorum</name>
    <dbReference type="NCBI Taxonomy" id="511746"/>
    <lineage>
        <taxon>Bacteria</taxon>
        <taxon>Pseudomonadati</taxon>
        <taxon>Verrucomicrobiota</taxon>
        <taxon>Methylacidiphilae</taxon>
        <taxon>Methylacidiphilales</taxon>
        <taxon>Methylacidiphilaceae</taxon>
        <taxon>Methylacidiphilum (ex Ratnadevi et al. 2023)</taxon>
    </lineage>
</organism>
<gene>
    <name evidence="1" type="ORF">EM20IM_00325</name>
</gene>
<reference evidence="1 2" key="1">
    <citation type="submission" date="2020-12" db="EMBL/GenBank/DDBJ databases">
        <authorList>
            <person name="Awala S.I."/>
            <person name="Gwak J.-H."/>
            <person name="Kim S.-J."/>
            <person name="Rhee S.-K."/>
        </authorList>
    </citation>
    <scope>NUCLEOTIDE SEQUENCE [LARGE SCALE GENOMIC DNA]</scope>
    <source>
        <strain evidence="1 2">IT5</strain>
    </source>
</reference>
<protein>
    <submittedName>
        <fullName evidence="1">Uncharacterized protein</fullName>
    </submittedName>
</protein>
<keyword evidence="2" id="KW-1185">Reference proteome</keyword>
<dbReference type="Proteomes" id="UP000663088">
    <property type="component" value="Chromosome"/>
</dbReference>
<proteinExistence type="predicted"/>
<evidence type="ECO:0000313" key="2">
    <source>
        <dbReference type="Proteomes" id="UP000663088"/>
    </source>
</evidence>
<dbReference type="RefSeq" id="WP_148205322.1">
    <property type="nucleotide sequence ID" value="NZ_CP065956.1"/>
</dbReference>